<dbReference type="EMBL" id="MTJN01000002">
    <property type="protein sequence ID" value="OOV05747.1"/>
    <property type="molecule type" value="Genomic_DNA"/>
</dbReference>
<gene>
    <name evidence="2" type="ORF">RF819_02640</name>
</gene>
<evidence type="ECO:0000313" key="3">
    <source>
        <dbReference type="Proteomes" id="UP000190750"/>
    </source>
</evidence>
<name>A0A1T1ANX7_RHOFE</name>
<keyword evidence="3" id="KW-1185">Reference proteome</keyword>
<reference evidence="2 3" key="1">
    <citation type="submission" date="2017-01" db="EMBL/GenBank/DDBJ databases">
        <title>Genome sequencing of Rhodoferax fermentans JCM 7819.</title>
        <authorList>
            <person name="Kim Y.J."/>
            <person name="Farh M.E.-A."/>
            <person name="Yang D.-C."/>
        </authorList>
    </citation>
    <scope>NUCLEOTIDE SEQUENCE [LARGE SCALE GENOMIC DNA]</scope>
    <source>
        <strain evidence="2 3">JCM 7819</strain>
    </source>
</reference>
<sequence>MNNDPFAAPNAAKLAAANAAPQAPSINVERQPNGVMSFSNTADTGQNNYTGPGAAGLRRGNMNVMPAFNGGNNAGAPSDADLAVMRANLRDGVDLQRGTSQARTPANDPQGLLMGQIQRGLGSGQTLTAAGVAALQNLNTTDKNYRSTMAGHDISRTNSREGHQVQARGDELQYQGTQNRLGLDRAKLSYEMGQTAAKGVDDDNMKSPFATVVDDKGVPQVNQAKANELGQFLRASAGNMTTPDGKPVNLEQLRASNPGEYQRMRTAAETQFGLGQLINKYAKGTTFGAETGWGAPKISDVREMGPSDWLKGSKLTDAALAALKPGYYSQGVEVDLGGRKQIVPMGEFLSDQNGGQYRGLLNQWLAANGKGQLGNMATGE</sequence>
<comment type="caution">
    <text evidence="2">The sequence shown here is derived from an EMBL/GenBank/DDBJ whole genome shotgun (WGS) entry which is preliminary data.</text>
</comment>
<evidence type="ECO:0000256" key="1">
    <source>
        <dbReference type="SAM" id="MobiDB-lite"/>
    </source>
</evidence>
<dbReference type="STRING" id="28066.RF819_02640"/>
<dbReference type="AlphaFoldDB" id="A0A1T1ANX7"/>
<accession>A0A1T1ANX7</accession>
<feature type="compositionally biased region" description="Polar residues" evidence="1">
    <location>
        <begin position="28"/>
        <end position="50"/>
    </location>
</feature>
<protein>
    <submittedName>
        <fullName evidence="2">Uncharacterized protein</fullName>
    </submittedName>
</protein>
<evidence type="ECO:0000313" key="2">
    <source>
        <dbReference type="EMBL" id="OOV05747.1"/>
    </source>
</evidence>
<dbReference type="Proteomes" id="UP000190750">
    <property type="component" value="Unassembled WGS sequence"/>
</dbReference>
<proteinExistence type="predicted"/>
<feature type="region of interest" description="Disordered" evidence="1">
    <location>
        <begin position="19"/>
        <end position="55"/>
    </location>
</feature>
<organism evidence="2 3">
    <name type="scientific">Rhodoferax fermentans</name>
    <dbReference type="NCBI Taxonomy" id="28066"/>
    <lineage>
        <taxon>Bacteria</taxon>
        <taxon>Pseudomonadati</taxon>
        <taxon>Pseudomonadota</taxon>
        <taxon>Betaproteobacteria</taxon>
        <taxon>Burkholderiales</taxon>
        <taxon>Comamonadaceae</taxon>
        <taxon>Rhodoferax</taxon>
    </lineage>
</organism>